<organism evidence="1 2">
    <name type="scientific">Flavobacterium piscis</name>
    <dbReference type="NCBI Taxonomy" id="1114874"/>
    <lineage>
        <taxon>Bacteria</taxon>
        <taxon>Pseudomonadati</taxon>
        <taxon>Bacteroidota</taxon>
        <taxon>Flavobacteriia</taxon>
        <taxon>Flavobacteriales</taxon>
        <taxon>Flavobacteriaceae</taxon>
        <taxon>Flavobacterium</taxon>
    </lineage>
</organism>
<dbReference type="Proteomes" id="UP000093343">
    <property type="component" value="Unassembled WGS sequence"/>
</dbReference>
<protein>
    <submittedName>
        <fullName evidence="1">Uncharacterized protein</fullName>
    </submittedName>
</protein>
<gene>
    <name evidence="1" type="ORF">FLP_05395</name>
</gene>
<reference evidence="2" key="1">
    <citation type="submission" date="2016-03" db="EMBL/GenBank/DDBJ databases">
        <title>Draft genome sequence of Paenibacillus glacialis DSM 22343.</title>
        <authorList>
            <person name="Shin S.-K."/>
            <person name="Yi H."/>
        </authorList>
    </citation>
    <scope>NUCLEOTIDE SEQUENCE [LARGE SCALE GENOMIC DNA]</scope>
    <source>
        <strain evidence="2">CCUG 60099</strain>
    </source>
</reference>
<proteinExistence type="predicted"/>
<accession>A0ABX2XM70</accession>
<keyword evidence="2" id="KW-1185">Reference proteome</keyword>
<sequence>MGNDKFRRLGGCFGMGMGQQGRDTDIFLVADPGFGPNCSKRLQLLSGLPQEAEAGCYKWSNHHLLLGYNIFFYQTLQDGISLLFEYSQHKIAVDIQHTHRQTV</sequence>
<dbReference type="EMBL" id="LVEN01000008">
    <property type="protein sequence ID" value="OCB76763.1"/>
    <property type="molecule type" value="Genomic_DNA"/>
</dbReference>
<name>A0ABX2XM70_9FLAO</name>
<evidence type="ECO:0000313" key="1">
    <source>
        <dbReference type="EMBL" id="OCB76763.1"/>
    </source>
</evidence>
<dbReference type="RefSeq" id="WP_065448496.1">
    <property type="nucleotide sequence ID" value="NZ_LVEN01000008.1"/>
</dbReference>
<comment type="caution">
    <text evidence="1">The sequence shown here is derived from an EMBL/GenBank/DDBJ whole genome shotgun (WGS) entry which is preliminary data.</text>
</comment>
<evidence type="ECO:0000313" key="2">
    <source>
        <dbReference type="Proteomes" id="UP000093343"/>
    </source>
</evidence>